<reference evidence="2" key="3">
    <citation type="submission" date="2025-09" db="UniProtKB">
        <authorList>
            <consortium name="Ensembl"/>
        </authorList>
    </citation>
    <scope>IDENTIFICATION</scope>
</reference>
<gene>
    <name evidence="2" type="primary">LOC106836898</name>
</gene>
<dbReference type="PANTHER" id="PTHR23232">
    <property type="entry name" value="KRAB DOMAIN C2H2 ZINC FINGER"/>
    <property type="match status" value="1"/>
</dbReference>
<evidence type="ECO:0000313" key="2">
    <source>
        <dbReference type="Ensembl" id="ENSEASP00005042107.1"/>
    </source>
</evidence>
<feature type="domain" description="KRAB" evidence="1">
    <location>
        <begin position="76"/>
        <end position="147"/>
    </location>
</feature>
<protein>
    <recommendedName>
        <fullName evidence="1">KRAB domain-containing protein</fullName>
    </recommendedName>
</protein>
<reference evidence="2 3" key="1">
    <citation type="journal article" date="2020" name="Nat. Commun.">
        <title>Donkey genomes provide new insights into domestication and selection for coat color.</title>
        <authorList>
            <person name="Wang"/>
            <person name="C."/>
            <person name="Li"/>
            <person name="H."/>
            <person name="Guo"/>
            <person name="Y."/>
            <person name="Huang"/>
            <person name="J."/>
            <person name="Sun"/>
            <person name="Y."/>
            <person name="Min"/>
            <person name="J."/>
            <person name="Wang"/>
            <person name="J."/>
            <person name="Fang"/>
            <person name="X."/>
            <person name="Zhao"/>
            <person name="Z."/>
            <person name="Wang"/>
            <person name="S."/>
            <person name="Zhang"/>
            <person name="Y."/>
            <person name="Liu"/>
            <person name="Q."/>
            <person name="Jiang"/>
            <person name="Q."/>
            <person name="Wang"/>
            <person name="X."/>
            <person name="Guo"/>
            <person name="Y."/>
            <person name="Yang"/>
            <person name="C."/>
            <person name="Wang"/>
            <person name="Y."/>
            <person name="Tian"/>
            <person name="F."/>
            <person name="Zhuang"/>
            <person name="G."/>
            <person name="Fan"/>
            <person name="Y."/>
            <person name="Gao"/>
            <person name="Q."/>
            <person name="Li"/>
            <person name="Y."/>
            <person name="Ju"/>
            <person name="Z."/>
            <person name="Li"/>
            <person name="J."/>
            <person name="Li"/>
            <person name="R."/>
            <person name="Hou"/>
            <person name="M."/>
            <person name="Yang"/>
            <person name="G."/>
            <person name="Liu"/>
            <person name="G."/>
            <person name="Liu"/>
            <person name="W."/>
            <person name="Guo"/>
            <person name="J."/>
            <person name="Pan"/>
            <person name="S."/>
            <person name="Fan"/>
            <person name="G."/>
            <person name="Zhang"/>
            <person name="W."/>
            <person name="Zhang"/>
            <person name="R."/>
            <person name="Yu"/>
            <person name="J."/>
            <person name="Zhang"/>
            <person name="X."/>
            <person name="Yin"/>
            <person name="Q."/>
            <person name="Ji"/>
            <person name="C."/>
            <person name="Jin"/>
            <person name="Y."/>
            <person name="Yue"/>
            <person name="G."/>
            <person name="Liu"/>
            <person name="M."/>
            <person name="Xu"/>
            <person name="J."/>
            <person name="Liu"/>
            <person name="S."/>
            <person name="Jordana"/>
            <person name="J."/>
            <person name="Noce"/>
            <person name="A."/>
            <person name="Amills"/>
            <person name="M."/>
            <person name="Wu"/>
            <person name="D.D."/>
            <person name="Li"/>
            <person name="S."/>
            <person name="Zhou"/>
            <person name="X. and Zhong"/>
            <person name="J."/>
        </authorList>
    </citation>
    <scope>NUCLEOTIDE SEQUENCE [LARGE SCALE GENOMIC DNA]</scope>
</reference>
<dbReference type="SMART" id="SM00349">
    <property type="entry name" value="KRAB"/>
    <property type="match status" value="1"/>
</dbReference>
<evidence type="ECO:0000313" key="3">
    <source>
        <dbReference type="Proteomes" id="UP000694387"/>
    </source>
</evidence>
<dbReference type="Proteomes" id="UP000694387">
    <property type="component" value="Chromosome 20"/>
</dbReference>
<sequence length="163" mass="18365">MECFELTNQRRGRGRWVGRSAPTPGSSCLGSAGDRISRHLSLLVVQSPVLSSRDLERPQCPRKDSGDPGALEMDSLAIEDVAVNFTPEEWALLDPSQKKLYRDVMWETFRHLASVGITWEHHDIKDQCKDKGTKLRIVLHEGDRRVLDCQDSQSLLFHPCAGL</sequence>
<dbReference type="PROSITE" id="PS50805">
    <property type="entry name" value="KRAB"/>
    <property type="match status" value="1"/>
</dbReference>
<dbReference type="InterPro" id="IPR036051">
    <property type="entry name" value="KRAB_dom_sf"/>
</dbReference>
<dbReference type="InterPro" id="IPR050169">
    <property type="entry name" value="Krueppel_C2H2_ZnF"/>
</dbReference>
<name>A0A9L0IWG8_EQUAS</name>
<dbReference type="GO" id="GO:0006355">
    <property type="term" value="P:regulation of DNA-templated transcription"/>
    <property type="evidence" value="ECO:0007669"/>
    <property type="project" value="InterPro"/>
</dbReference>
<dbReference type="Ensembl" id="ENSEAST00005065796.1">
    <property type="protein sequence ID" value="ENSEASP00005042107.1"/>
    <property type="gene ID" value="ENSEASG00005028200.1"/>
</dbReference>
<dbReference type="Gene3D" id="6.10.140.140">
    <property type="match status" value="1"/>
</dbReference>
<proteinExistence type="predicted"/>
<dbReference type="GeneTree" id="ENSGT00950000182755"/>
<dbReference type="PANTHER" id="PTHR23232:SF158">
    <property type="entry name" value="KRAB DOMAIN-CONTAINING PROTEIN 5"/>
    <property type="match status" value="1"/>
</dbReference>
<dbReference type="SUPFAM" id="SSF109640">
    <property type="entry name" value="KRAB domain (Kruppel-associated box)"/>
    <property type="match status" value="1"/>
</dbReference>
<dbReference type="Pfam" id="PF01352">
    <property type="entry name" value="KRAB"/>
    <property type="match status" value="1"/>
</dbReference>
<dbReference type="CDD" id="cd07765">
    <property type="entry name" value="KRAB_A-box"/>
    <property type="match status" value="1"/>
</dbReference>
<keyword evidence="3" id="KW-1185">Reference proteome</keyword>
<accession>A0A9L0IWG8</accession>
<reference evidence="2" key="2">
    <citation type="submission" date="2025-08" db="UniProtKB">
        <authorList>
            <consortium name="Ensembl"/>
        </authorList>
    </citation>
    <scope>IDENTIFICATION</scope>
</reference>
<dbReference type="InterPro" id="IPR001909">
    <property type="entry name" value="KRAB"/>
</dbReference>
<evidence type="ECO:0000259" key="1">
    <source>
        <dbReference type="PROSITE" id="PS50805"/>
    </source>
</evidence>
<dbReference type="AlphaFoldDB" id="A0A9L0IWG8"/>
<organism evidence="2 3">
    <name type="scientific">Equus asinus</name>
    <name type="common">Donkey</name>
    <name type="synonym">Equus africanus asinus</name>
    <dbReference type="NCBI Taxonomy" id="9793"/>
    <lineage>
        <taxon>Eukaryota</taxon>
        <taxon>Metazoa</taxon>
        <taxon>Chordata</taxon>
        <taxon>Craniata</taxon>
        <taxon>Vertebrata</taxon>
        <taxon>Euteleostomi</taxon>
        <taxon>Mammalia</taxon>
        <taxon>Eutheria</taxon>
        <taxon>Laurasiatheria</taxon>
        <taxon>Perissodactyla</taxon>
        <taxon>Equidae</taxon>
        <taxon>Equus</taxon>
    </lineage>
</organism>